<keyword evidence="2" id="KW-1185">Reference proteome</keyword>
<keyword evidence="1" id="KW-0813">Transport</keyword>
<sequence>MLAAAHAFSAINYYALVCLTTVGFGDINPMLPLSRMVSVVTIIAGPLYLAAVMGVLIGRFASSLDRDTRTVDDAQRRQ</sequence>
<evidence type="ECO:0000313" key="2">
    <source>
        <dbReference type="Proteomes" id="UP000001422"/>
    </source>
</evidence>
<organism evidence="1 2">
    <name type="scientific">Parasynechococcus marenigrum (strain WH8102)</name>
    <dbReference type="NCBI Taxonomy" id="84588"/>
    <lineage>
        <taxon>Bacteria</taxon>
        <taxon>Bacillati</taxon>
        <taxon>Cyanobacteriota</taxon>
        <taxon>Cyanophyceae</taxon>
        <taxon>Synechococcales</taxon>
        <taxon>Prochlorococcaceae</taxon>
        <taxon>Parasynechococcus</taxon>
        <taxon>Parasynechococcus marenigrum</taxon>
    </lineage>
</organism>
<protein>
    <submittedName>
        <fullName evidence="1">Possible potassium channel (Truncated)</fullName>
    </submittedName>
</protein>
<accession>A0ACA9B486</accession>
<proteinExistence type="predicted"/>
<dbReference type="EMBL" id="BX569693">
    <property type="protein sequence ID" value="CAE08104.1"/>
    <property type="molecule type" value="Genomic_DNA"/>
</dbReference>
<keyword evidence="1" id="KW-0407">Ion channel</keyword>
<gene>
    <name evidence="1" type="ordered locus">SYNW1589</name>
</gene>
<reference evidence="1 2" key="1">
    <citation type="journal article" date="2003" name="Nature">
        <title>The genome of a motile marine Synechococcus.</title>
        <authorList>
            <person name="Palenik B."/>
            <person name="Brahamsha B."/>
            <person name="Larimer F."/>
            <person name="Land M."/>
            <person name="Hauser L."/>
            <person name="Chain P."/>
            <person name="Lamerdin J."/>
            <person name="Regala W."/>
            <person name="Allen E.A."/>
            <person name="McCarren J."/>
            <person name="Paulsen I."/>
            <person name="Dufresne A."/>
            <person name="Partensky F."/>
            <person name="Webb E."/>
            <person name="Waterbury J."/>
        </authorList>
    </citation>
    <scope>NUCLEOTIDE SEQUENCE [LARGE SCALE GENOMIC DNA]</scope>
    <source>
        <strain evidence="1 2">WH8102</strain>
    </source>
</reference>
<name>A0ACA9B486_PARMW</name>
<evidence type="ECO:0000313" key="1">
    <source>
        <dbReference type="EMBL" id="CAE08104.1"/>
    </source>
</evidence>
<keyword evidence="1" id="KW-0406">Ion transport</keyword>
<dbReference type="Proteomes" id="UP000001422">
    <property type="component" value="Chromosome"/>
</dbReference>